<dbReference type="Pfam" id="PF04828">
    <property type="entry name" value="GFA"/>
    <property type="match status" value="2"/>
</dbReference>
<dbReference type="OrthoDB" id="5422068at2759"/>
<name>A0A9P0EH48_9HYPO</name>
<comment type="similarity">
    <text evidence="1">Belongs to the Gfa family.</text>
</comment>
<evidence type="ECO:0000313" key="6">
    <source>
        <dbReference type="EMBL" id="CAH0047770.1"/>
    </source>
</evidence>
<protein>
    <recommendedName>
        <fullName evidence="5">CENP-V/GFA domain-containing protein</fullName>
    </recommendedName>
</protein>
<evidence type="ECO:0000259" key="5">
    <source>
        <dbReference type="PROSITE" id="PS51891"/>
    </source>
</evidence>
<comment type="caution">
    <text evidence="6">The sequence shown here is derived from an EMBL/GenBank/DDBJ whole genome shotgun (WGS) entry which is preliminary data.</text>
</comment>
<dbReference type="PROSITE" id="PS51891">
    <property type="entry name" value="CENP_V_GFA"/>
    <property type="match status" value="1"/>
</dbReference>
<accession>A0A9P0EH48</accession>
<dbReference type="GO" id="GO:0046872">
    <property type="term" value="F:metal ion binding"/>
    <property type="evidence" value="ECO:0007669"/>
    <property type="project" value="UniProtKB-KW"/>
</dbReference>
<evidence type="ECO:0000256" key="3">
    <source>
        <dbReference type="ARBA" id="ARBA00022833"/>
    </source>
</evidence>
<organism evidence="6 7">
    <name type="scientific">Clonostachys solani</name>
    <dbReference type="NCBI Taxonomy" id="160281"/>
    <lineage>
        <taxon>Eukaryota</taxon>
        <taxon>Fungi</taxon>
        <taxon>Dikarya</taxon>
        <taxon>Ascomycota</taxon>
        <taxon>Pezizomycotina</taxon>
        <taxon>Sordariomycetes</taxon>
        <taxon>Hypocreomycetidae</taxon>
        <taxon>Hypocreales</taxon>
        <taxon>Bionectriaceae</taxon>
        <taxon>Clonostachys</taxon>
    </lineage>
</organism>
<dbReference type="Gene3D" id="3.90.1590.10">
    <property type="entry name" value="glutathione-dependent formaldehyde- activating enzyme (gfa)"/>
    <property type="match status" value="2"/>
</dbReference>
<keyword evidence="4" id="KW-0456">Lyase</keyword>
<dbReference type="InterPro" id="IPR011057">
    <property type="entry name" value="Mss4-like_sf"/>
</dbReference>
<dbReference type="SUPFAM" id="SSF51316">
    <property type="entry name" value="Mss4-like"/>
    <property type="match status" value="2"/>
</dbReference>
<dbReference type="InterPro" id="IPR006913">
    <property type="entry name" value="CENP-V/GFA"/>
</dbReference>
<dbReference type="GO" id="GO:0016846">
    <property type="term" value="F:carbon-sulfur lyase activity"/>
    <property type="evidence" value="ECO:0007669"/>
    <property type="project" value="InterPro"/>
</dbReference>
<feature type="domain" description="CENP-V/GFA" evidence="5">
    <location>
        <begin position="1"/>
        <end position="131"/>
    </location>
</feature>
<dbReference type="PANTHER" id="PTHR33337:SF32">
    <property type="entry name" value="DUF636 DOMAIN PROTEIN (AFU_ORTHOLOGUE AFUA_7G04120)"/>
    <property type="match status" value="1"/>
</dbReference>
<keyword evidence="2" id="KW-0479">Metal-binding</keyword>
<keyword evidence="7" id="KW-1185">Reference proteome</keyword>
<evidence type="ECO:0000256" key="2">
    <source>
        <dbReference type="ARBA" id="ARBA00022723"/>
    </source>
</evidence>
<dbReference type="AlphaFoldDB" id="A0A9P0EH48"/>
<evidence type="ECO:0000256" key="4">
    <source>
        <dbReference type="ARBA" id="ARBA00023239"/>
    </source>
</evidence>
<evidence type="ECO:0000313" key="7">
    <source>
        <dbReference type="Proteomes" id="UP000775872"/>
    </source>
</evidence>
<dbReference type="EMBL" id="CABFOC020000031">
    <property type="protein sequence ID" value="CAH0047770.1"/>
    <property type="molecule type" value="Genomic_DNA"/>
</dbReference>
<dbReference type="PANTHER" id="PTHR33337">
    <property type="entry name" value="GFA DOMAIN-CONTAINING PROTEIN"/>
    <property type="match status" value="1"/>
</dbReference>
<reference evidence="6" key="1">
    <citation type="submission" date="2021-10" db="EMBL/GenBank/DDBJ databases">
        <authorList>
            <person name="Piombo E."/>
        </authorList>
    </citation>
    <scope>NUCLEOTIDE SEQUENCE</scope>
</reference>
<dbReference type="Proteomes" id="UP000775872">
    <property type="component" value="Unassembled WGS sequence"/>
</dbReference>
<proteinExistence type="inferred from homology"/>
<evidence type="ECO:0000256" key="1">
    <source>
        <dbReference type="ARBA" id="ARBA00005495"/>
    </source>
</evidence>
<sequence>MAHVSCFCGGVTQNVRPKNPIASNNTALSLCHCNTCRHTTGLLCTSYLPIQEPEISTNLRIFRTSGKSARYFCRICGCHVFRTQESNGGEAEWGVATGVISRTDDDVIGEVKFIDHRHVSDTKDGGIAKWIPFGDKERVSKEADGSENESAQSTSLEAACACGTVRFHLTRPDAASLVPRRNYPDLTHSYCETAASILSNVSDEKWWVRGRKYLAGTCTCQSCRLTSGFEIQTWAFVPRANIFIQIPDGETAAVNIPLDFDSLPSGILQSYKSSPAVTREFCGTCGATIFWHETEDTEVIDVSAGLLRGSDGACAESWLEWWKDRVSFVEEVQSGRNGPFANAAKNLIDTLSIGMKGELVNQSAK</sequence>
<keyword evidence="3" id="KW-0862">Zinc</keyword>
<gene>
    <name evidence="6" type="ORF">CSOL1703_00013791</name>
</gene>